<evidence type="ECO:0000256" key="6">
    <source>
        <dbReference type="ARBA" id="ARBA00022840"/>
    </source>
</evidence>
<comment type="similarity">
    <text evidence="1">Belongs to the protein kinase superfamily. CMGC Ser/Thr protein kinase family. CDC2/CDKX subfamily.</text>
</comment>
<dbReference type="EMBL" id="JBBJCI010000035">
    <property type="protein sequence ID" value="KAK7253221.1"/>
    <property type="molecule type" value="Genomic_DNA"/>
</dbReference>
<comment type="caution">
    <text evidence="15">The sequence shown here is derived from an EMBL/GenBank/DDBJ whole genome shotgun (WGS) entry which is preliminary data.</text>
</comment>
<keyword evidence="4 11" id="KW-0547">Nucleotide-binding</keyword>
<dbReference type="PANTHER" id="PTHR24056">
    <property type="entry name" value="CELL DIVISION PROTEIN KINASE"/>
    <property type="match status" value="1"/>
</dbReference>
<dbReference type="PROSITE" id="PS00108">
    <property type="entry name" value="PROTEIN_KINASE_ST"/>
    <property type="match status" value="1"/>
</dbReference>
<evidence type="ECO:0000256" key="10">
    <source>
        <dbReference type="ARBA" id="ARBA00042858"/>
    </source>
</evidence>
<evidence type="ECO:0000256" key="7">
    <source>
        <dbReference type="ARBA" id="ARBA00038543"/>
    </source>
</evidence>
<dbReference type="SUPFAM" id="SSF56112">
    <property type="entry name" value="Protein kinase-like (PK-like)"/>
    <property type="match status" value="1"/>
</dbReference>
<dbReference type="InterPro" id="IPR011009">
    <property type="entry name" value="Kinase-like_dom_sf"/>
</dbReference>
<evidence type="ECO:0000256" key="3">
    <source>
        <dbReference type="ARBA" id="ARBA00022679"/>
    </source>
</evidence>
<keyword evidence="5 15" id="KW-0418">Kinase</keyword>
<evidence type="ECO:0000256" key="8">
    <source>
        <dbReference type="ARBA" id="ARBA00039612"/>
    </source>
</evidence>
<keyword evidence="16" id="KW-1185">Reference proteome</keyword>
<dbReference type="SMART" id="SM00220">
    <property type="entry name" value="S_TKc"/>
    <property type="match status" value="1"/>
</dbReference>
<feature type="compositionally biased region" description="Basic and acidic residues" evidence="13">
    <location>
        <begin position="368"/>
        <end position="386"/>
    </location>
</feature>
<comment type="subunit">
    <text evidence="7">May form a complex composed of at least the catalytic subunit CRK2 and a cyclin.</text>
</comment>
<evidence type="ECO:0000256" key="5">
    <source>
        <dbReference type="ARBA" id="ARBA00022777"/>
    </source>
</evidence>
<dbReference type="Gene3D" id="1.10.510.10">
    <property type="entry name" value="Transferase(Phosphotransferase) domain 1"/>
    <property type="match status" value="1"/>
</dbReference>
<evidence type="ECO:0000256" key="11">
    <source>
        <dbReference type="PROSITE-ProRule" id="PRU10141"/>
    </source>
</evidence>
<dbReference type="InterPro" id="IPR017441">
    <property type="entry name" value="Protein_kinase_ATP_BS"/>
</dbReference>
<keyword evidence="2 12" id="KW-0723">Serine/threonine-protein kinase</keyword>
<feature type="region of interest" description="Disordered" evidence="13">
    <location>
        <begin position="351"/>
        <end position="386"/>
    </location>
</feature>
<dbReference type="InterPro" id="IPR000719">
    <property type="entry name" value="Prot_kinase_dom"/>
</dbReference>
<accession>A0ABR1GAW7</accession>
<gene>
    <name evidence="15" type="ORF">SO694_00001032</name>
</gene>
<evidence type="ECO:0000256" key="9">
    <source>
        <dbReference type="ARBA" id="ARBA00041902"/>
    </source>
</evidence>
<evidence type="ECO:0000256" key="2">
    <source>
        <dbReference type="ARBA" id="ARBA00022527"/>
    </source>
</evidence>
<feature type="compositionally biased region" description="Basic and acidic residues" evidence="13">
    <location>
        <begin position="18"/>
        <end position="28"/>
    </location>
</feature>
<dbReference type="Proteomes" id="UP001363151">
    <property type="component" value="Unassembled WGS sequence"/>
</dbReference>
<dbReference type="Pfam" id="PF00069">
    <property type="entry name" value="Pkinase"/>
    <property type="match status" value="1"/>
</dbReference>
<evidence type="ECO:0000256" key="12">
    <source>
        <dbReference type="RuleBase" id="RU000304"/>
    </source>
</evidence>
<sequence length="386" mass="42713">MSGVEFVRQSSAPGGAKDGPRSEPFFDHGACESVSGRYEKRDRIGEGTYGIIYRAFDRRLQRLVALKRLLPHNEAQDGFPLTSLREAAALRKLRGHANVVTFLDVAVGAKRDAVFLVLEYAEHGDLGSLLDDPKLRRPGQARLFDDAQTKALARMLLNALRHCHDRFVAHRDVKVANLLYTARGQLKICDFGLARVIAPRSADGAGAPGDPGAVRALTMNVVTLWYRAPELLLHARRYDHAIDAWAAGCVVAEVLRDGRPLLDGKTEDDQFAKVVDVIGAPSARVWRGFDELPRVKDGSARVPTNPSAYYSKLKIKVPEADDRALDFLSSLLCYDPVQRATAPEALGHAWFDDHPRPAAPLAMPQFPPRREEPPPPETRKRGRDAR</sequence>
<feature type="domain" description="Protein kinase" evidence="14">
    <location>
        <begin position="38"/>
        <end position="351"/>
    </location>
</feature>
<protein>
    <recommendedName>
        <fullName evidence="8">Cyclin-dependent kinase 2 homolog</fullName>
    </recommendedName>
    <alternativeName>
        <fullName evidence="9">Cell division control protein 2 homolog</fullName>
    </alternativeName>
    <alternativeName>
        <fullName evidence="10">cdc2-related kinase 2</fullName>
    </alternativeName>
</protein>
<dbReference type="PROSITE" id="PS50011">
    <property type="entry name" value="PROTEIN_KINASE_DOM"/>
    <property type="match status" value="1"/>
</dbReference>
<organism evidence="15 16">
    <name type="scientific">Aureococcus anophagefferens</name>
    <name type="common">Harmful bloom alga</name>
    <dbReference type="NCBI Taxonomy" id="44056"/>
    <lineage>
        <taxon>Eukaryota</taxon>
        <taxon>Sar</taxon>
        <taxon>Stramenopiles</taxon>
        <taxon>Ochrophyta</taxon>
        <taxon>Pelagophyceae</taxon>
        <taxon>Pelagomonadales</taxon>
        <taxon>Pelagomonadaceae</taxon>
        <taxon>Aureococcus</taxon>
    </lineage>
</organism>
<dbReference type="PANTHER" id="PTHR24056:SF107">
    <property type="entry name" value="CYCLIN-DEPENDENT KINASE 11A-RELATED"/>
    <property type="match status" value="1"/>
</dbReference>
<dbReference type="GO" id="GO:0016301">
    <property type="term" value="F:kinase activity"/>
    <property type="evidence" value="ECO:0007669"/>
    <property type="project" value="UniProtKB-KW"/>
</dbReference>
<evidence type="ECO:0000256" key="1">
    <source>
        <dbReference type="ARBA" id="ARBA00006485"/>
    </source>
</evidence>
<evidence type="ECO:0000256" key="4">
    <source>
        <dbReference type="ARBA" id="ARBA00022741"/>
    </source>
</evidence>
<feature type="region of interest" description="Disordered" evidence="13">
    <location>
        <begin position="1"/>
        <end position="28"/>
    </location>
</feature>
<proteinExistence type="inferred from homology"/>
<reference evidence="15 16" key="1">
    <citation type="submission" date="2024-03" db="EMBL/GenBank/DDBJ databases">
        <title>Aureococcus anophagefferens CCMP1851 and Kratosvirus quantuckense: Draft genome of a second virus-susceptible host strain in the model system.</title>
        <authorList>
            <person name="Chase E."/>
            <person name="Truchon A.R."/>
            <person name="Schepens W."/>
            <person name="Wilhelm S.W."/>
        </authorList>
    </citation>
    <scope>NUCLEOTIDE SEQUENCE [LARGE SCALE GENOMIC DNA]</scope>
    <source>
        <strain evidence="15 16">CCMP1851</strain>
    </source>
</reference>
<feature type="binding site" evidence="11">
    <location>
        <position position="67"/>
    </location>
    <ligand>
        <name>ATP</name>
        <dbReference type="ChEBI" id="CHEBI:30616"/>
    </ligand>
</feature>
<dbReference type="PROSITE" id="PS00107">
    <property type="entry name" value="PROTEIN_KINASE_ATP"/>
    <property type="match status" value="1"/>
</dbReference>
<keyword evidence="6 11" id="KW-0067">ATP-binding</keyword>
<name>A0ABR1GAW7_AURAN</name>
<evidence type="ECO:0000259" key="14">
    <source>
        <dbReference type="PROSITE" id="PS50011"/>
    </source>
</evidence>
<dbReference type="Gene3D" id="3.30.200.20">
    <property type="entry name" value="Phosphorylase Kinase, domain 1"/>
    <property type="match status" value="1"/>
</dbReference>
<keyword evidence="3" id="KW-0808">Transferase</keyword>
<dbReference type="InterPro" id="IPR050108">
    <property type="entry name" value="CDK"/>
</dbReference>
<dbReference type="InterPro" id="IPR008271">
    <property type="entry name" value="Ser/Thr_kinase_AS"/>
</dbReference>
<evidence type="ECO:0000256" key="13">
    <source>
        <dbReference type="SAM" id="MobiDB-lite"/>
    </source>
</evidence>
<evidence type="ECO:0000313" key="15">
    <source>
        <dbReference type="EMBL" id="KAK7253221.1"/>
    </source>
</evidence>
<evidence type="ECO:0000313" key="16">
    <source>
        <dbReference type="Proteomes" id="UP001363151"/>
    </source>
</evidence>